<feature type="region of interest" description="Disordered" evidence="1">
    <location>
        <begin position="47"/>
        <end position="66"/>
    </location>
</feature>
<feature type="region of interest" description="Disordered" evidence="1">
    <location>
        <begin position="510"/>
        <end position="555"/>
    </location>
</feature>
<dbReference type="Proteomes" id="UP000016922">
    <property type="component" value="Unassembled WGS sequence"/>
</dbReference>
<feature type="region of interest" description="Disordered" evidence="1">
    <location>
        <begin position="175"/>
        <end position="224"/>
    </location>
</feature>
<feature type="compositionally biased region" description="Low complexity" evidence="1">
    <location>
        <begin position="396"/>
        <end position="408"/>
    </location>
</feature>
<accession>S3CWC9</accession>
<dbReference type="KEGG" id="glz:GLAREA_03654"/>
<dbReference type="RefSeq" id="XP_008082098.1">
    <property type="nucleotide sequence ID" value="XM_008083907.1"/>
</dbReference>
<evidence type="ECO:0000313" key="3">
    <source>
        <dbReference type="Proteomes" id="UP000016922"/>
    </source>
</evidence>
<dbReference type="GeneID" id="19462709"/>
<protein>
    <submittedName>
        <fullName evidence="2">Uncharacterized protein</fullName>
    </submittedName>
</protein>
<evidence type="ECO:0000313" key="2">
    <source>
        <dbReference type="EMBL" id="EPE30687.1"/>
    </source>
</evidence>
<evidence type="ECO:0000256" key="1">
    <source>
        <dbReference type="SAM" id="MobiDB-lite"/>
    </source>
</evidence>
<feature type="compositionally biased region" description="Polar residues" evidence="1">
    <location>
        <begin position="409"/>
        <end position="423"/>
    </location>
</feature>
<feature type="region of interest" description="Disordered" evidence="1">
    <location>
        <begin position="396"/>
        <end position="431"/>
    </location>
</feature>
<name>S3CWC9_GLAL2</name>
<feature type="compositionally biased region" description="Polar residues" evidence="1">
    <location>
        <begin position="511"/>
        <end position="531"/>
    </location>
</feature>
<feature type="compositionally biased region" description="Polar residues" evidence="1">
    <location>
        <begin position="53"/>
        <end position="66"/>
    </location>
</feature>
<dbReference type="HOGENOM" id="CLU_490940_0_0_1"/>
<keyword evidence="3" id="KW-1185">Reference proteome</keyword>
<dbReference type="EMBL" id="KE145363">
    <property type="protein sequence ID" value="EPE30687.1"/>
    <property type="molecule type" value="Genomic_DNA"/>
</dbReference>
<dbReference type="AlphaFoldDB" id="S3CWC9"/>
<feature type="region of interest" description="Disordered" evidence="1">
    <location>
        <begin position="319"/>
        <end position="350"/>
    </location>
</feature>
<organism evidence="2 3">
    <name type="scientific">Glarea lozoyensis (strain ATCC 20868 / MF5171)</name>
    <dbReference type="NCBI Taxonomy" id="1116229"/>
    <lineage>
        <taxon>Eukaryota</taxon>
        <taxon>Fungi</taxon>
        <taxon>Dikarya</taxon>
        <taxon>Ascomycota</taxon>
        <taxon>Pezizomycotina</taxon>
        <taxon>Leotiomycetes</taxon>
        <taxon>Helotiales</taxon>
        <taxon>Helotiaceae</taxon>
        <taxon>Glarea</taxon>
    </lineage>
</organism>
<sequence length="555" mass="61555">MDNSNPTVTASAAEGAEVTSIVRGLGASHSQLQSQMLLGYNPDLDGFGETMGPDNQTHQSQSIDNASSTKDWYDKFEGLAHDFGHAYLSRKQRNIARKFSRKTFLYTRNIRRGKLISEDGLTKEQRWAKLMVAPESSFTANTETQTQEQRPTSPTIVSWACDICDPPLRVKINRPGEASRCPRGCQRPPHRQLTSETRDKIYPPAPGSWRPISPIAPRRKTSEKVPLESDLASDLSMAIKLPLPIQTRQEVAKLEEESTSERPVDQNVCTVNSKAKSDELPVLDEHKAENRAQTDGEPAVVPPAIQGAAKITFSLTVPEKPRQKRTLSSPSALASYFGPPRKKLDTRTSSDKLADASVPILVRNTSTGYPSICSDSIRSSDCYMTNAVKTETNATKTETNAVKTETNACSPSRQPWFQSSRAQQGGEERRPSVLRRCSDFARRLFRKERRESGVDVAMDVPMDNDIPVFESRPESPPPPTTLPEVPTTEVVDQLREALVKVETLQPPLRCTQPSVVHSSTTQTPGSMTLPETTRAGERTGKPRVWRKILGRKEKV</sequence>
<gene>
    <name evidence="2" type="ORF">GLAREA_03654</name>
</gene>
<reference evidence="2 3" key="1">
    <citation type="journal article" date="2013" name="BMC Genomics">
        <title>Genomics-driven discovery of the pneumocandin biosynthetic gene cluster in the fungus Glarea lozoyensis.</title>
        <authorList>
            <person name="Chen L."/>
            <person name="Yue Q."/>
            <person name="Zhang X."/>
            <person name="Xiang M."/>
            <person name="Wang C."/>
            <person name="Li S."/>
            <person name="Che Y."/>
            <person name="Ortiz-Lopez F.J."/>
            <person name="Bills G.F."/>
            <person name="Liu X."/>
            <person name="An Z."/>
        </authorList>
    </citation>
    <scope>NUCLEOTIDE SEQUENCE [LARGE SCALE GENOMIC DNA]</scope>
    <source>
        <strain evidence="3">ATCC 20868 / MF5171</strain>
    </source>
</reference>
<proteinExistence type="predicted"/>